<dbReference type="Proteomes" id="UP000823775">
    <property type="component" value="Unassembled WGS sequence"/>
</dbReference>
<name>A0ABS8TMD1_DATST</name>
<comment type="caution">
    <text evidence="1">The sequence shown here is derived from an EMBL/GenBank/DDBJ whole genome shotgun (WGS) entry which is preliminary data.</text>
</comment>
<organism evidence="1 2">
    <name type="scientific">Datura stramonium</name>
    <name type="common">Jimsonweed</name>
    <name type="synonym">Common thornapple</name>
    <dbReference type="NCBI Taxonomy" id="4076"/>
    <lineage>
        <taxon>Eukaryota</taxon>
        <taxon>Viridiplantae</taxon>
        <taxon>Streptophyta</taxon>
        <taxon>Embryophyta</taxon>
        <taxon>Tracheophyta</taxon>
        <taxon>Spermatophyta</taxon>
        <taxon>Magnoliopsida</taxon>
        <taxon>eudicotyledons</taxon>
        <taxon>Gunneridae</taxon>
        <taxon>Pentapetalae</taxon>
        <taxon>asterids</taxon>
        <taxon>lamiids</taxon>
        <taxon>Solanales</taxon>
        <taxon>Solanaceae</taxon>
        <taxon>Solanoideae</taxon>
        <taxon>Datureae</taxon>
        <taxon>Datura</taxon>
    </lineage>
</organism>
<reference evidence="1 2" key="1">
    <citation type="journal article" date="2021" name="BMC Genomics">
        <title>Datura genome reveals duplications of psychoactive alkaloid biosynthetic genes and high mutation rate following tissue culture.</title>
        <authorList>
            <person name="Rajewski A."/>
            <person name="Carter-House D."/>
            <person name="Stajich J."/>
            <person name="Litt A."/>
        </authorList>
    </citation>
    <scope>NUCLEOTIDE SEQUENCE [LARGE SCALE GENOMIC DNA]</scope>
    <source>
        <strain evidence="1">AR-01</strain>
    </source>
</reference>
<protein>
    <submittedName>
        <fullName evidence="1">Uncharacterized protein</fullName>
    </submittedName>
</protein>
<sequence length="63" mass="7648">MDFIGKRSFKLWSQVRALSLKSHISRNFREVEKKLAYLHMELQVMEIYLHNGLYVEEQQPHDE</sequence>
<gene>
    <name evidence="1" type="ORF">HAX54_013516</name>
</gene>
<dbReference type="EMBL" id="JACEIK010001819">
    <property type="protein sequence ID" value="MCD7472358.1"/>
    <property type="molecule type" value="Genomic_DNA"/>
</dbReference>
<evidence type="ECO:0000313" key="2">
    <source>
        <dbReference type="Proteomes" id="UP000823775"/>
    </source>
</evidence>
<feature type="non-terminal residue" evidence="1">
    <location>
        <position position="63"/>
    </location>
</feature>
<proteinExistence type="predicted"/>
<keyword evidence="2" id="KW-1185">Reference proteome</keyword>
<accession>A0ABS8TMD1</accession>
<evidence type="ECO:0000313" key="1">
    <source>
        <dbReference type="EMBL" id="MCD7472358.1"/>
    </source>
</evidence>